<dbReference type="InterPro" id="IPR001466">
    <property type="entry name" value="Beta-lactam-related"/>
</dbReference>
<evidence type="ECO:0000259" key="2">
    <source>
        <dbReference type="Pfam" id="PF00144"/>
    </source>
</evidence>
<dbReference type="PANTHER" id="PTHR43283:SF3">
    <property type="entry name" value="BETA-LACTAMASE FAMILY PROTEIN (AFU_ORTHOLOGUE AFUA_5G07500)"/>
    <property type="match status" value="1"/>
</dbReference>
<dbReference type="EMBL" id="AAVT01000005">
    <property type="protein sequence ID" value="EAW31059.1"/>
    <property type="molecule type" value="Genomic_DNA"/>
</dbReference>
<dbReference type="AlphaFoldDB" id="A0YE25"/>
<gene>
    <name evidence="3" type="ORF">GP2143_10692</name>
</gene>
<dbReference type="InterPro" id="IPR050789">
    <property type="entry name" value="Diverse_Enzym_Activities"/>
</dbReference>
<organism evidence="3 4">
    <name type="scientific">marine gamma proteobacterium HTCC2143</name>
    <dbReference type="NCBI Taxonomy" id="247633"/>
    <lineage>
        <taxon>Bacteria</taxon>
        <taxon>Pseudomonadati</taxon>
        <taxon>Pseudomonadota</taxon>
        <taxon>Gammaproteobacteria</taxon>
        <taxon>Cellvibrionales</taxon>
        <taxon>Spongiibacteraceae</taxon>
        <taxon>BD1-7 clade</taxon>
    </lineage>
</organism>
<accession>A0YE25</accession>
<dbReference type="InterPro" id="IPR012338">
    <property type="entry name" value="Beta-lactam/transpept-like"/>
</dbReference>
<dbReference type="STRING" id="247633.GP2143_10692"/>
<dbReference type="Pfam" id="PF00144">
    <property type="entry name" value="Beta-lactamase"/>
    <property type="match status" value="1"/>
</dbReference>
<protein>
    <submittedName>
        <fullName evidence="3">Beta-lactamase</fullName>
    </submittedName>
</protein>
<sequence length="499" mass="54020">MISEQYLPIGDDRSVDWKLPTDCYSLGTSLQAPPHFGTSPMLNRTSNNKQSIRSFFVSMFITVALASPVSAKDLAVVEPQKEGISQDRLDKLTTHMNQAVVDGVMVGGLGMIARNGKIVYSETYGQSNREANKAMTDDAIFRIYSMSKPITSVALMMLYEEGHFFLNDPVAKYIPELANLKVAVSTADGNTSMISDGTQSRTIGSGDNSKTGQTRKPTRQPTIRDLMRHTAGLTYGVFGNTEVDQQYRKAGILGNKDLEEFVTALGQIPLQYDPGSKWHYSVSVDVQGRLIEAISGMSFGDFLKQRLFMPLGMEDTSFVVPSNKLDRFAQIYSPEGTGEGLAAFLAVSSSAKLVPSGDRIDAGFLEGATFEGGGGGMVSTAKDYLIFSQMMLNGGELNGVRILSPKTVELMTTNHLGDMPMGFGRSGVGFGLGFAVALDQGEIGELGSAGTYNWGGAAGTQFWIDPVEQLIGIFMVQSIPHKTRLGSEFKILTYQSIIK</sequence>
<evidence type="ECO:0000313" key="4">
    <source>
        <dbReference type="Proteomes" id="UP000004931"/>
    </source>
</evidence>
<name>A0YE25_9GAMM</name>
<keyword evidence="4" id="KW-1185">Reference proteome</keyword>
<dbReference type="Gene3D" id="3.40.710.10">
    <property type="entry name" value="DD-peptidase/beta-lactamase superfamily"/>
    <property type="match status" value="1"/>
</dbReference>
<comment type="caution">
    <text evidence="3">The sequence shown here is derived from an EMBL/GenBank/DDBJ whole genome shotgun (WGS) entry which is preliminary data.</text>
</comment>
<evidence type="ECO:0000256" key="1">
    <source>
        <dbReference type="SAM" id="MobiDB-lite"/>
    </source>
</evidence>
<dbReference type="SUPFAM" id="SSF56601">
    <property type="entry name" value="beta-lactamase/transpeptidase-like"/>
    <property type="match status" value="1"/>
</dbReference>
<feature type="region of interest" description="Disordered" evidence="1">
    <location>
        <begin position="193"/>
        <end position="219"/>
    </location>
</feature>
<dbReference type="Proteomes" id="UP000004931">
    <property type="component" value="Unassembled WGS sequence"/>
</dbReference>
<dbReference type="MEROPS" id="S12.950"/>
<dbReference type="PANTHER" id="PTHR43283">
    <property type="entry name" value="BETA-LACTAMASE-RELATED"/>
    <property type="match status" value="1"/>
</dbReference>
<evidence type="ECO:0000313" key="3">
    <source>
        <dbReference type="EMBL" id="EAW31059.1"/>
    </source>
</evidence>
<reference evidence="3 4" key="1">
    <citation type="journal article" date="2010" name="J. Bacteriol.">
        <title>Genome sequence of the oligotrophic marine Gammaproteobacterium HTCC2143, isolated from the Oregon Coast.</title>
        <authorList>
            <person name="Oh H.M."/>
            <person name="Kang I."/>
            <person name="Ferriera S."/>
            <person name="Giovannoni S.J."/>
            <person name="Cho J.C."/>
        </authorList>
    </citation>
    <scope>NUCLEOTIDE SEQUENCE [LARGE SCALE GENOMIC DNA]</scope>
    <source>
        <strain evidence="3 4">HTCC2143</strain>
    </source>
</reference>
<feature type="domain" description="Beta-lactamase-related" evidence="2">
    <location>
        <begin position="100"/>
        <end position="478"/>
    </location>
</feature>
<proteinExistence type="predicted"/>
<dbReference type="eggNOG" id="COG1680">
    <property type="taxonomic scope" value="Bacteria"/>
</dbReference>